<dbReference type="EMBL" id="JAFELM010000040">
    <property type="protein sequence ID" value="MBM6619189.1"/>
    <property type="molecule type" value="Genomic_DNA"/>
</dbReference>
<protein>
    <submittedName>
        <fullName evidence="2">Uncharacterized protein</fullName>
    </submittedName>
</protein>
<dbReference type="RefSeq" id="WP_204204549.1">
    <property type="nucleotide sequence ID" value="NZ_JAFELM010000040.1"/>
</dbReference>
<evidence type="ECO:0000313" key="2">
    <source>
        <dbReference type="EMBL" id="MBM6619189.1"/>
    </source>
</evidence>
<proteinExistence type="predicted"/>
<keyword evidence="3" id="KW-1185">Reference proteome</keyword>
<comment type="caution">
    <text evidence="2">The sequence shown here is derived from an EMBL/GenBank/DDBJ whole genome shotgun (WGS) entry which is preliminary data.</text>
</comment>
<accession>A0ABS2DL14</accession>
<sequence>MDYITPLKEKIIAVPNIRINDKLKHFFSVFLLQSIIFLIWTPFALAVPAFLFVQSFDAASFMKGLVLFITGALLLSTWSFVSGLFMYAVTEPKTKPRYIALLWGIVLIGTFITWIVFFNK</sequence>
<feature type="transmembrane region" description="Helical" evidence="1">
    <location>
        <begin position="30"/>
        <end position="53"/>
    </location>
</feature>
<keyword evidence="1" id="KW-1133">Transmembrane helix</keyword>
<feature type="transmembrane region" description="Helical" evidence="1">
    <location>
        <begin position="98"/>
        <end position="118"/>
    </location>
</feature>
<name>A0ABS2DL14_9BACI</name>
<evidence type="ECO:0000256" key="1">
    <source>
        <dbReference type="SAM" id="Phobius"/>
    </source>
</evidence>
<keyword evidence="1" id="KW-0472">Membrane</keyword>
<gene>
    <name evidence="2" type="ORF">JR050_16115</name>
</gene>
<evidence type="ECO:0000313" key="3">
    <source>
        <dbReference type="Proteomes" id="UP001518925"/>
    </source>
</evidence>
<feature type="transmembrane region" description="Helical" evidence="1">
    <location>
        <begin position="65"/>
        <end position="86"/>
    </location>
</feature>
<reference evidence="2 3" key="1">
    <citation type="submission" date="2021-02" db="EMBL/GenBank/DDBJ databases">
        <title>Bacillus sp. RD4P76, an endophyte from a halophyte.</title>
        <authorList>
            <person name="Sun J.-Q."/>
        </authorList>
    </citation>
    <scope>NUCLEOTIDE SEQUENCE [LARGE SCALE GENOMIC DNA]</scope>
    <source>
        <strain evidence="2 3">RD4P76</strain>
    </source>
</reference>
<dbReference type="Proteomes" id="UP001518925">
    <property type="component" value="Unassembled WGS sequence"/>
</dbReference>
<organism evidence="2 3">
    <name type="scientific">Bacillus suaedaesalsae</name>
    <dbReference type="NCBI Taxonomy" id="2810349"/>
    <lineage>
        <taxon>Bacteria</taxon>
        <taxon>Bacillati</taxon>
        <taxon>Bacillota</taxon>
        <taxon>Bacilli</taxon>
        <taxon>Bacillales</taxon>
        <taxon>Bacillaceae</taxon>
        <taxon>Bacillus</taxon>
    </lineage>
</organism>
<keyword evidence="1" id="KW-0812">Transmembrane</keyword>